<comment type="similarity">
    <text evidence="6">Belongs to the inorganic carbon transporter (TC 9.A.2) DabA family.</text>
</comment>
<dbReference type="PANTHER" id="PTHR38344">
    <property type="entry name" value="UPF0753 PROTEIN AQ_863"/>
    <property type="match status" value="1"/>
</dbReference>
<keyword evidence="3 6" id="KW-0479">Metal-binding</keyword>
<feature type="binding site" evidence="6">
    <location>
        <position position="570"/>
    </location>
    <ligand>
        <name>Zn(2+)</name>
        <dbReference type="ChEBI" id="CHEBI:29105"/>
    </ligand>
</feature>
<evidence type="ECO:0000313" key="7">
    <source>
        <dbReference type="EMBL" id="MEK8089542.1"/>
    </source>
</evidence>
<keyword evidence="4 6" id="KW-0862">Zinc</keyword>
<feature type="binding site" evidence="6">
    <location>
        <position position="555"/>
    </location>
    <ligand>
        <name>Zn(2+)</name>
        <dbReference type="ChEBI" id="CHEBI:29105"/>
    </ligand>
</feature>
<dbReference type="HAMAP" id="MF_01871">
    <property type="entry name" value="DabA"/>
    <property type="match status" value="1"/>
</dbReference>
<dbReference type="EMBL" id="JBBPCO010000006">
    <property type="protein sequence ID" value="MEK8089542.1"/>
    <property type="molecule type" value="Genomic_DNA"/>
</dbReference>
<name>A0ABU9D7N8_9PROT</name>
<evidence type="ECO:0000256" key="6">
    <source>
        <dbReference type="HAMAP-Rule" id="MF_01871"/>
    </source>
</evidence>
<protein>
    <recommendedName>
        <fullName evidence="6">Probable inorganic carbon transporter subunit DabA</fullName>
    </recommendedName>
</protein>
<gene>
    <name evidence="6" type="primary">dabA</name>
    <name evidence="7" type="ORF">WOB96_07160</name>
</gene>
<comment type="function">
    <text evidence="6">Part of an energy-coupled inorganic carbon pump.</text>
</comment>
<dbReference type="Proteomes" id="UP001446205">
    <property type="component" value="Unassembled WGS sequence"/>
</dbReference>
<dbReference type="InterPro" id="IPR018752">
    <property type="entry name" value="DabA"/>
</dbReference>
<evidence type="ECO:0000256" key="4">
    <source>
        <dbReference type="ARBA" id="ARBA00022833"/>
    </source>
</evidence>
<evidence type="ECO:0000256" key="1">
    <source>
        <dbReference type="ARBA" id="ARBA00022448"/>
    </source>
</evidence>
<keyword evidence="1 6" id="KW-0813">Transport</keyword>
<comment type="cofactor">
    <cofactor evidence="6">
        <name>Zn(2+)</name>
        <dbReference type="ChEBI" id="CHEBI:29105"/>
    </cofactor>
</comment>
<comment type="caution">
    <text evidence="7">The sequence shown here is derived from an EMBL/GenBank/DDBJ whole genome shotgun (WGS) entry which is preliminary data.</text>
</comment>
<sequence length="860" mass="94968">MNLADTIVLREADGETRNEALARSRDASRAAGQASGPMDLDAATLDQRIDAACARIAPLWPLKHFVAVNPFFGLRDLSFQDASDTLARLVDTSLYMPWAYYREQLASGRISREDLEQAIARCGSRLNMAAVERALATQAPTPKIGMASVSDILERVEGGMWTSFVTERISLHCASYFDLGQSLVHMPWRDESLYTSWRKAASIDLSPAMMGLGDFRGSVARLPEQPRAAIAWALTELGIPDEAVERYLHASLLSIGGWAAWARYLRWQAELAGRQDDAIVDLLAIRVMWDVLLYNEKATAALVARWREMLAASMRPPSAKRQAAAEIDRILLNAMEIGFQREVIAGLRTGPSAQAAVRPAVQAAFCIDVRSEVFRRSLETVAPAAQTIGFAGFFGISIEYVPLGASAGRSHVPVIFNPAYRVYERVKDGDAAQNAQVLDKRRERLGLSKIWKGFKLSASSCFSFVEAAGLMYAPKLLTDSFGWTRPVPDPARQGLDDATIDRLAPSLAPVPQDQCCPHHADSGIPESDWVDNAERILRSMSLTDNFARLVLLVGHGSSTVNNPHASSLDCGACAGQTGEASARIVAALLNQPQVRRGLRDRGIVIPNDTWFLAGLHDTTTDELRLFDTDALPKELAPDLSRLRQWLDQAGDLTRMQRASCMGIAGLPGQDLEADLRRRSRDWSQVRPEWALAKNAAFIAAPRDRSLGADLEGRAFLHEYQWRKDQEFKILELIMTAPMVVANWINMQYYGSVVDNQRFGSGNKVLHNVVGGAIGVLEGNGGDLRIGLPLQSLHDGKGWVHEPLRLSVFIEAPEDAMDDVIARHELVRQLVDNGWLHLFRIGDDGRVYRRVAHENWEQTAA</sequence>
<feature type="binding site" evidence="6">
    <location>
        <position position="368"/>
    </location>
    <ligand>
        <name>Zn(2+)</name>
        <dbReference type="ChEBI" id="CHEBI:29105"/>
    </ligand>
</feature>
<evidence type="ECO:0000313" key="8">
    <source>
        <dbReference type="Proteomes" id="UP001446205"/>
    </source>
</evidence>
<keyword evidence="8" id="KW-1185">Reference proteome</keyword>
<keyword evidence="2 6" id="KW-1003">Cell membrane</keyword>
<comment type="subunit">
    <text evidence="6">Forms a complex with DabB.</text>
</comment>
<evidence type="ECO:0000256" key="3">
    <source>
        <dbReference type="ARBA" id="ARBA00022723"/>
    </source>
</evidence>
<dbReference type="PANTHER" id="PTHR38344:SF1">
    <property type="entry name" value="INORGANIC CARBON TRANSPORTER SUBUNIT DABA-RELATED"/>
    <property type="match status" value="1"/>
</dbReference>
<keyword evidence="5 6" id="KW-0472">Membrane</keyword>
<feature type="binding site" evidence="6">
    <location>
        <position position="366"/>
    </location>
    <ligand>
        <name>Zn(2+)</name>
        <dbReference type="ChEBI" id="CHEBI:29105"/>
    </ligand>
</feature>
<reference evidence="7 8" key="1">
    <citation type="submission" date="2024-04" db="EMBL/GenBank/DDBJ databases">
        <authorList>
            <person name="Abashina T."/>
            <person name="Shaikin A."/>
        </authorList>
    </citation>
    <scope>NUCLEOTIDE SEQUENCE [LARGE SCALE GENOMIC DNA]</scope>
    <source>
        <strain evidence="7 8">AAFK</strain>
    </source>
</reference>
<evidence type="ECO:0000256" key="5">
    <source>
        <dbReference type="ARBA" id="ARBA00023136"/>
    </source>
</evidence>
<dbReference type="RefSeq" id="WP_341370599.1">
    <property type="nucleotide sequence ID" value="NZ_JBBPCO010000006.1"/>
</dbReference>
<accession>A0ABU9D7N8</accession>
<organism evidence="7 8">
    <name type="scientific">Thermithiobacillus plumbiphilus</name>
    <dbReference type="NCBI Taxonomy" id="1729899"/>
    <lineage>
        <taxon>Bacteria</taxon>
        <taxon>Pseudomonadati</taxon>
        <taxon>Pseudomonadota</taxon>
        <taxon>Acidithiobacillia</taxon>
        <taxon>Acidithiobacillales</taxon>
        <taxon>Thermithiobacillaceae</taxon>
        <taxon>Thermithiobacillus</taxon>
    </lineage>
</organism>
<proteinExistence type="inferred from homology"/>
<dbReference type="Pfam" id="PF10070">
    <property type="entry name" value="DabA"/>
    <property type="match status" value="1"/>
</dbReference>
<comment type="subcellular location">
    <subcellularLocation>
        <location evidence="6">Cell membrane</location>
        <topology evidence="6">Peripheral membrane protein</topology>
    </subcellularLocation>
</comment>
<evidence type="ECO:0000256" key="2">
    <source>
        <dbReference type="ARBA" id="ARBA00022475"/>
    </source>
</evidence>